<comment type="caution">
    <text evidence="1">The sequence shown here is derived from an EMBL/GenBank/DDBJ whole genome shotgun (WGS) entry which is preliminary data.</text>
</comment>
<dbReference type="RefSeq" id="WP_174207998.1">
    <property type="nucleotide sequence ID" value="NZ_JABUMX010000002.1"/>
</dbReference>
<accession>A0A849VN97</accession>
<sequence>MRKLYYTADEWRLMQAAHLAASEALGRSPSSHENADRLARRVILFFDRGLRDEAALAYAAASVERLASAIVARREGRYEQ</sequence>
<dbReference type="Proteomes" id="UP000550508">
    <property type="component" value="Unassembled WGS sequence"/>
</dbReference>
<organism evidence="1 2">
    <name type="scientific">Phyllobacterium pellucidum</name>
    <dbReference type="NCBI Taxonomy" id="2740464"/>
    <lineage>
        <taxon>Bacteria</taxon>
        <taxon>Pseudomonadati</taxon>
        <taxon>Pseudomonadota</taxon>
        <taxon>Alphaproteobacteria</taxon>
        <taxon>Hyphomicrobiales</taxon>
        <taxon>Phyllobacteriaceae</taxon>
        <taxon>Phyllobacterium</taxon>
    </lineage>
</organism>
<dbReference type="AlphaFoldDB" id="A0A849VN97"/>
<reference evidence="1 2" key="1">
    <citation type="submission" date="2020-05" db="EMBL/GenBank/DDBJ databases">
        <authorList>
            <person name="Kim M.K."/>
        </authorList>
    </citation>
    <scope>NUCLEOTIDE SEQUENCE [LARGE SCALE GENOMIC DNA]</scope>
    <source>
        <strain evidence="1 2">BT25</strain>
    </source>
</reference>
<proteinExistence type="predicted"/>
<protein>
    <submittedName>
        <fullName evidence="1">Uncharacterized protein</fullName>
    </submittedName>
</protein>
<dbReference type="EMBL" id="JABUMX010000002">
    <property type="protein sequence ID" value="NTS31372.1"/>
    <property type="molecule type" value="Genomic_DNA"/>
</dbReference>
<gene>
    <name evidence="1" type="ORF">HQ945_08910</name>
</gene>
<name>A0A849VN97_9HYPH</name>
<keyword evidence="2" id="KW-1185">Reference proteome</keyword>
<evidence type="ECO:0000313" key="1">
    <source>
        <dbReference type="EMBL" id="NTS31372.1"/>
    </source>
</evidence>
<evidence type="ECO:0000313" key="2">
    <source>
        <dbReference type="Proteomes" id="UP000550508"/>
    </source>
</evidence>